<dbReference type="PROSITE" id="PS50994">
    <property type="entry name" value="INTEGRASE"/>
    <property type="match status" value="1"/>
</dbReference>
<gene>
    <name evidence="2" type="ORF">NCTC10047_03692</name>
</gene>
<evidence type="ECO:0000259" key="1">
    <source>
        <dbReference type="PROSITE" id="PS50994"/>
    </source>
</evidence>
<dbReference type="SUPFAM" id="SSF54909">
    <property type="entry name" value="Dimeric alpha+beta barrel"/>
    <property type="match status" value="1"/>
</dbReference>
<feature type="domain" description="Integrase catalytic" evidence="1">
    <location>
        <begin position="97"/>
        <end position="261"/>
    </location>
</feature>
<sequence>MLTATSLELKQPQAPVNAITPVNVSPGDIASVVKAWDSRTASLTKAPGFISTTLYQSVLPNHPWPLIEVAQWQSYTTWTKAHDNADCNHLTERYPPAMATPEVLNQSWSVDFMNDALVCGRRFRTFNVVDDFNREALSIEIDLNLPAPRVVRVLDRNAANRGYPAMLRMDNGPEFISLALAEWAEKHAVKVELIRPGKPTQNAFIERFNRTYRTETLDFYLFRTLNEVREITEKWLSEYNCERPHESLNNMTPEEYRQHHYLAGISKNAWN</sequence>
<accession>A0A3S4G8I0</accession>
<dbReference type="PANTHER" id="PTHR47515:SF2">
    <property type="entry name" value="INTEGRASE CORE DOMAIN PROTEIN"/>
    <property type="match status" value="1"/>
</dbReference>
<dbReference type="SUPFAM" id="SSF53098">
    <property type="entry name" value="Ribonuclease H-like"/>
    <property type="match status" value="1"/>
</dbReference>
<protein>
    <submittedName>
        <fullName evidence="2">Transposase</fullName>
    </submittedName>
</protein>
<dbReference type="GO" id="GO:0015074">
    <property type="term" value="P:DNA integration"/>
    <property type="evidence" value="ECO:0007669"/>
    <property type="project" value="InterPro"/>
</dbReference>
<dbReference type="Proteomes" id="UP000275676">
    <property type="component" value="Chromosome"/>
</dbReference>
<dbReference type="PANTHER" id="PTHR47515">
    <property type="entry name" value="LOW CALCIUM RESPONSE LOCUS PROTEIN T"/>
    <property type="match status" value="1"/>
</dbReference>
<dbReference type="InterPro" id="IPR012337">
    <property type="entry name" value="RNaseH-like_sf"/>
</dbReference>
<organism evidence="2 3">
    <name type="scientific">Salmonella enterica subsp. arizonae</name>
    <dbReference type="NCBI Taxonomy" id="59203"/>
    <lineage>
        <taxon>Bacteria</taxon>
        <taxon>Pseudomonadati</taxon>
        <taxon>Pseudomonadota</taxon>
        <taxon>Gammaproteobacteria</taxon>
        <taxon>Enterobacterales</taxon>
        <taxon>Enterobacteriaceae</taxon>
        <taxon>Salmonella</taxon>
    </lineage>
</organism>
<dbReference type="GO" id="GO:0003676">
    <property type="term" value="F:nucleic acid binding"/>
    <property type="evidence" value="ECO:0007669"/>
    <property type="project" value="InterPro"/>
</dbReference>
<dbReference type="Gene3D" id="3.30.70.100">
    <property type="match status" value="1"/>
</dbReference>
<evidence type="ECO:0000313" key="3">
    <source>
        <dbReference type="Proteomes" id="UP000275676"/>
    </source>
</evidence>
<dbReference type="Gene3D" id="3.30.420.10">
    <property type="entry name" value="Ribonuclease H-like superfamily/Ribonuclease H"/>
    <property type="match status" value="1"/>
</dbReference>
<name>A0A3S4G8I0_SALER</name>
<reference evidence="2 3" key="1">
    <citation type="submission" date="2018-12" db="EMBL/GenBank/DDBJ databases">
        <authorList>
            <consortium name="Pathogen Informatics"/>
        </authorList>
    </citation>
    <scope>NUCLEOTIDE SEQUENCE [LARGE SCALE GENOMIC DNA]</scope>
    <source>
        <strain evidence="2 3">NCTC10047</strain>
    </source>
</reference>
<proteinExistence type="predicted"/>
<dbReference type="InterPro" id="IPR001584">
    <property type="entry name" value="Integrase_cat-core"/>
</dbReference>
<dbReference type="EMBL" id="LR134156">
    <property type="protein sequence ID" value="VEA77762.1"/>
    <property type="molecule type" value="Genomic_DNA"/>
</dbReference>
<dbReference type="InterPro" id="IPR011008">
    <property type="entry name" value="Dimeric_a/b-barrel"/>
</dbReference>
<dbReference type="InterPro" id="IPR036397">
    <property type="entry name" value="RNaseH_sf"/>
</dbReference>
<dbReference type="Pfam" id="PF13683">
    <property type="entry name" value="rve_3"/>
    <property type="match status" value="1"/>
</dbReference>
<evidence type="ECO:0000313" key="2">
    <source>
        <dbReference type="EMBL" id="VEA77762.1"/>
    </source>
</evidence>
<dbReference type="AlphaFoldDB" id="A0A3S4G8I0"/>